<evidence type="ECO:0000256" key="10">
    <source>
        <dbReference type="SAM" id="Phobius"/>
    </source>
</evidence>
<name>A0A074RPZ3_9AGAM</name>
<keyword evidence="5 8" id="KW-0274">FAD</keyword>
<comment type="similarity">
    <text evidence="2 9">Belongs to the GMC oxidoreductase family.</text>
</comment>
<dbReference type="PROSITE" id="PS00623">
    <property type="entry name" value="GMC_OXRED_1"/>
    <property type="match status" value="1"/>
</dbReference>
<feature type="active site" description="Proton donor" evidence="7">
    <location>
        <position position="587"/>
    </location>
</feature>
<protein>
    <submittedName>
        <fullName evidence="13">Glucose dehydrogenase</fullName>
    </submittedName>
</protein>
<dbReference type="GO" id="GO:0016614">
    <property type="term" value="F:oxidoreductase activity, acting on CH-OH group of donors"/>
    <property type="evidence" value="ECO:0007669"/>
    <property type="project" value="InterPro"/>
</dbReference>
<reference evidence="13 14" key="1">
    <citation type="submission" date="2013-12" db="EMBL/GenBank/DDBJ databases">
        <authorList>
            <person name="Cubeta M."/>
            <person name="Pakala S."/>
            <person name="Fedorova N."/>
            <person name="Thomas E."/>
            <person name="Dean R."/>
            <person name="Jabaji S."/>
            <person name="Neate S."/>
            <person name="Toda T."/>
            <person name="Tavantzis S."/>
            <person name="Vilgalys R."/>
            <person name="Bharathan N."/>
            <person name="Pakala S."/>
            <person name="Losada L.S."/>
            <person name="Zafar N."/>
            <person name="Nierman W."/>
        </authorList>
    </citation>
    <scope>NUCLEOTIDE SEQUENCE [LARGE SCALE GENOMIC DNA]</scope>
    <source>
        <strain evidence="13 14">123E</strain>
    </source>
</reference>
<accession>A0A074RPZ3</accession>
<evidence type="ECO:0000259" key="11">
    <source>
        <dbReference type="PROSITE" id="PS00623"/>
    </source>
</evidence>
<dbReference type="PANTHER" id="PTHR11552">
    <property type="entry name" value="GLUCOSE-METHANOL-CHOLINE GMC OXIDOREDUCTASE"/>
    <property type="match status" value="1"/>
</dbReference>
<evidence type="ECO:0000256" key="7">
    <source>
        <dbReference type="PIRSR" id="PIRSR000137-1"/>
    </source>
</evidence>
<feature type="domain" description="Glucose-methanol-choline oxidoreductase N-terminal" evidence="12">
    <location>
        <begin position="335"/>
        <end position="349"/>
    </location>
</feature>
<dbReference type="Pfam" id="PF00732">
    <property type="entry name" value="GMC_oxred_N"/>
    <property type="match status" value="1"/>
</dbReference>
<evidence type="ECO:0000313" key="13">
    <source>
        <dbReference type="EMBL" id="KEP48939.1"/>
    </source>
</evidence>
<evidence type="ECO:0000256" key="3">
    <source>
        <dbReference type="ARBA" id="ARBA00022630"/>
    </source>
</evidence>
<dbReference type="PROSITE" id="PS00624">
    <property type="entry name" value="GMC_OXRED_2"/>
    <property type="match status" value="1"/>
</dbReference>
<dbReference type="AlphaFoldDB" id="A0A074RPZ3"/>
<dbReference type="Gene3D" id="3.30.560.10">
    <property type="entry name" value="Glucose Oxidase, domain 3"/>
    <property type="match status" value="1"/>
</dbReference>
<proteinExistence type="inferred from homology"/>
<dbReference type="GO" id="GO:0050660">
    <property type="term" value="F:flavin adenine dinucleotide binding"/>
    <property type="evidence" value="ECO:0007669"/>
    <property type="project" value="InterPro"/>
</dbReference>
<evidence type="ECO:0000259" key="12">
    <source>
        <dbReference type="PROSITE" id="PS00624"/>
    </source>
</evidence>
<evidence type="ECO:0000256" key="5">
    <source>
        <dbReference type="ARBA" id="ARBA00022827"/>
    </source>
</evidence>
<dbReference type="InterPro" id="IPR007867">
    <property type="entry name" value="GMC_OxRtase_C"/>
</dbReference>
<feature type="active site" description="Proton acceptor" evidence="7">
    <location>
        <position position="630"/>
    </location>
</feature>
<dbReference type="EMBL" id="AZST01000432">
    <property type="protein sequence ID" value="KEP48939.1"/>
    <property type="molecule type" value="Genomic_DNA"/>
</dbReference>
<keyword evidence="10" id="KW-0472">Membrane</keyword>
<feature type="binding site" evidence="8">
    <location>
        <begin position="148"/>
        <end position="151"/>
    </location>
    <ligand>
        <name>FAD</name>
        <dbReference type="ChEBI" id="CHEBI:57692"/>
    </ligand>
</feature>
<keyword evidence="6" id="KW-0560">Oxidoreductase</keyword>
<evidence type="ECO:0000256" key="2">
    <source>
        <dbReference type="ARBA" id="ARBA00010790"/>
    </source>
</evidence>
<dbReference type="Pfam" id="PF05199">
    <property type="entry name" value="GMC_oxred_C"/>
    <property type="match status" value="1"/>
</dbReference>
<gene>
    <name evidence="13" type="ORF">V565_112010</name>
</gene>
<feature type="domain" description="Glucose-methanol-choline oxidoreductase N-terminal" evidence="11">
    <location>
        <begin position="138"/>
        <end position="161"/>
    </location>
</feature>
<comment type="caution">
    <text evidence="13">The sequence shown here is derived from an EMBL/GenBank/DDBJ whole genome shotgun (WGS) entry which is preliminary data.</text>
</comment>
<dbReference type="InterPro" id="IPR036188">
    <property type="entry name" value="FAD/NAD-bd_sf"/>
</dbReference>
<dbReference type="PIRSF" id="PIRSF000137">
    <property type="entry name" value="Alcohol_oxidase"/>
    <property type="match status" value="1"/>
</dbReference>
<keyword evidence="3 9" id="KW-0285">Flavoprotein</keyword>
<keyword evidence="14" id="KW-1185">Reference proteome</keyword>
<evidence type="ECO:0000256" key="9">
    <source>
        <dbReference type="RuleBase" id="RU003968"/>
    </source>
</evidence>
<organism evidence="13 14">
    <name type="scientific">Rhizoctonia solani 123E</name>
    <dbReference type="NCBI Taxonomy" id="1423351"/>
    <lineage>
        <taxon>Eukaryota</taxon>
        <taxon>Fungi</taxon>
        <taxon>Dikarya</taxon>
        <taxon>Basidiomycota</taxon>
        <taxon>Agaricomycotina</taxon>
        <taxon>Agaricomycetes</taxon>
        <taxon>Cantharellales</taxon>
        <taxon>Ceratobasidiaceae</taxon>
        <taxon>Rhizoctonia</taxon>
    </lineage>
</organism>
<dbReference type="InterPro" id="IPR000172">
    <property type="entry name" value="GMC_OxRdtase_N"/>
</dbReference>
<dbReference type="SUPFAM" id="SSF54373">
    <property type="entry name" value="FAD-linked reductases, C-terminal domain"/>
    <property type="match status" value="1"/>
</dbReference>
<evidence type="ECO:0000256" key="1">
    <source>
        <dbReference type="ARBA" id="ARBA00001974"/>
    </source>
</evidence>
<keyword evidence="4" id="KW-0732">Signal</keyword>
<dbReference type="PANTHER" id="PTHR11552:SF201">
    <property type="entry name" value="GLUCOSE-METHANOL-CHOLINE OXIDOREDUCTASE N-TERMINAL DOMAIN-CONTAINING PROTEIN"/>
    <property type="match status" value="1"/>
</dbReference>
<evidence type="ECO:0000256" key="8">
    <source>
        <dbReference type="PIRSR" id="PIRSR000137-2"/>
    </source>
</evidence>
<dbReference type="OrthoDB" id="269227at2759"/>
<dbReference type="Gene3D" id="3.50.50.60">
    <property type="entry name" value="FAD/NAD(P)-binding domain"/>
    <property type="match status" value="1"/>
</dbReference>
<feature type="transmembrane region" description="Helical" evidence="10">
    <location>
        <begin position="32"/>
        <end position="50"/>
    </location>
</feature>
<sequence>MTRCGSIYIGAVVLLLPSFPSLLFYECRMAKTIIIWVFSCIGAVATLQSTNGADFSSQTFDYVVVGGGTAGLALAARLSDNPKISVGVIEAGPYYENDPLINTPALASQLQGNAKYDWMFKSVPQSHVNNRILPLPRGKALGGSSAINLMVFNRASKAEYEAWGKLGNPGWNWKNLLPYMKSAERFIGIDPFRVNHTDATSDDIYPAQGTKGPIAASFNTWYSDIVLPYRKSMANLNVPINFDPDSGDPFGLYNSATAVNRTTGTRSYAANTYFAHNSLRQNFVVLTGAQATKVEFRGSTNGNPGEKLTATGVSFLYNSTTYTVRAKQEVILSAGTFQTPQLLEHSGIGNATILRQNGIAPLVDLPGVGENLQDHIFLSSSYELKPGVTTLDILRNNASYAAAAQAQYAATHDGILTSSISVLSFLNLDYLISPTALSTMIEKLNREIAAGKITRLQQAQYEIQKNWLKKRVGHLEVVLNPGYFGSGTPKANTSYASLSMVLQHPFSRGNVHINGSDPLTSPQINPNYLSKSIDQETFIQALKFGLKISQTEPLASLVVARQDPSPETASDGAYVEYIKASVRTIHHPIGTAALAPRAIGGVVDTSLKVYGTSNVRVVDASIIPIHMGTHLSRTVYGIAERAAAIIFGNST</sequence>
<keyword evidence="10" id="KW-1133">Transmembrane helix</keyword>
<comment type="cofactor">
    <cofactor evidence="1 8">
        <name>FAD</name>
        <dbReference type="ChEBI" id="CHEBI:57692"/>
    </cofactor>
</comment>
<dbReference type="HOGENOM" id="CLU_002865_6_0_1"/>
<dbReference type="SUPFAM" id="SSF51905">
    <property type="entry name" value="FAD/NAD(P)-binding domain"/>
    <property type="match status" value="1"/>
</dbReference>
<keyword evidence="10" id="KW-0812">Transmembrane</keyword>
<evidence type="ECO:0000256" key="4">
    <source>
        <dbReference type="ARBA" id="ARBA00022729"/>
    </source>
</evidence>
<evidence type="ECO:0000256" key="6">
    <source>
        <dbReference type="ARBA" id="ARBA00023002"/>
    </source>
</evidence>
<dbReference type="Proteomes" id="UP000027456">
    <property type="component" value="Unassembled WGS sequence"/>
</dbReference>
<feature type="transmembrane region" description="Helical" evidence="10">
    <location>
        <begin position="6"/>
        <end position="25"/>
    </location>
</feature>
<dbReference type="STRING" id="1423351.A0A074RPZ3"/>
<evidence type="ECO:0000313" key="14">
    <source>
        <dbReference type="Proteomes" id="UP000027456"/>
    </source>
</evidence>
<dbReference type="InterPro" id="IPR012132">
    <property type="entry name" value="GMC_OxRdtase"/>
</dbReference>